<comment type="caution">
    <text evidence="1">The sequence shown here is derived from an EMBL/GenBank/DDBJ whole genome shotgun (WGS) entry which is preliminary data.</text>
</comment>
<dbReference type="EMBL" id="MU971440">
    <property type="protein sequence ID" value="KAK9234932.1"/>
    <property type="molecule type" value="Genomic_DNA"/>
</dbReference>
<accession>A0ACC3STI9</accession>
<evidence type="ECO:0000313" key="2">
    <source>
        <dbReference type="Proteomes" id="UP001433508"/>
    </source>
</evidence>
<gene>
    <name evidence="1" type="ORF">V1525DRAFT_411428</name>
</gene>
<keyword evidence="2" id="KW-1185">Reference proteome</keyword>
<dbReference type="Proteomes" id="UP001433508">
    <property type="component" value="Unassembled WGS sequence"/>
</dbReference>
<evidence type="ECO:0000313" key="1">
    <source>
        <dbReference type="EMBL" id="KAK9234932.1"/>
    </source>
</evidence>
<name>A0ACC3STI9_LIPKO</name>
<sequence length="358" mass="38680">MLRDNIGVYTNPQHDIYITEAEPTTLTPGIGEVIVHVRATGICGSDIHFQKHGRIGPTMVVREEHILGHESAGVVVAVHESVTSLVVGDRVAVEPGVPCYKCETCLRGHYNGCHKVQFKSTPPVPGLLRRYVNHPAEWCHKIGEMSFERGALLEPLSVALAGIEIAGLRLGDPVVILGAGPIGIVSALCARAAGAEPVVVTDIRENRLNFIKSVVPSVRTVRIEPHQNAEKIAQRIIASADGIKPRVALECTGVESSISAAIHSLQFRGVCLCIGVGAATQSIPFMISSVNEIDLRFQYRYANQWPRAIRIMNGGLVEGIEKIITQRFGLEDGVKAFETAADPTSDNVKVVILDESLE</sequence>
<proteinExistence type="predicted"/>
<reference evidence="2" key="1">
    <citation type="journal article" date="2024" name="Front. Bioeng. Biotechnol.">
        <title>Genome-scale model development and genomic sequencing of the oleaginous clade Lipomyces.</title>
        <authorList>
            <person name="Czajka J.J."/>
            <person name="Han Y."/>
            <person name="Kim J."/>
            <person name="Mondo S.J."/>
            <person name="Hofstad B.A."/>
            <person name="Robles A."/>
            <person name="Haridas S."/>
            <person name="Riley R."/>
            <person name="LaButti K."/>
            <person name="Pangilinan J."/>
            <person name="Andreopoulos W."/>
            <person name="Lipzen A."/>
            <person name="Yan J."/>
            <person name="Wang M."/>
            <person name="Ng V."/>
            <person name="Grigoriev I.V."/>
            <person name="Spatafora J.W."/>
            <person name="Magnuson J.K."/>
            <person name="Baker S.E."/>
            <person name="Pomraning K.R."/>
        </authorList>
    </citation>
    <scope>NUCLEOTIDE SEQUENCE [LARGE SCALE GENOMIC DNA]</scope>
    <source>
        <strain evidence="2">CBS 7786</strain>
    </source>
</reference>
<protein>
    <submittedName>
        <fullName evidence="1">Chaperonin 10-like protein</fullName>
    </submittedName>
</protein>
<organism evidence="1 2">
    <name type="scientific">Lipomyces kononenkoae</name>
    <name type="common">Yeast</name>
    <dbReference type="NCBI Taxonomy" id="34357"/>
    <lineage>
        <taxon>Eukaryota</taxon>
        <taxon>Fungi</taxon>
        <taxon>Dikarya</taxon>
        <taxon>Ascomycota</taxon>
        <taxon>Saccharomycotina</taxon>
        <taxon>Lipomycetes</taxon>
        <taxon>Lipomycetales</taxon>
        <taxon>Lipomycetaceae</taxon>
        <taxon>Lipomyces</taxon>
    </lineage>
</organism>